<sequence length="449" mass="45612">MTDTPGWASPGGGPGERPPTNPGAPGAGPPADRAPSEGPGHAPGTPPGGPGAATSGQWSGQQPPPSGWGPAPGDPAPGGPAAGPGGWNTTGWNPAAWQQGGAPGGGWGAAPTPPSPKPGIIPLRPLGVGEILDGTITAMRRHWRTVLGISFVVSVLSAGLQLAVMWFGLRDFLALSTQDPTQTEDLDEVMGMLGGATAGALVAVAVSLIATAIASGLLTVVISRAVLGRDTTIGEAWRDAAPQVFRLLGLTLLTSLITYGAFLVGMLPTIGIPVALAAADAPVALTVITALVFGLGTVAVSVWLYVKLLLAVPALMLEKQGVGRALSRSWRLTRRSWWRLFGIFLLSYVLAGIVAELIAVIPSLVGTIMLDPASFAFMALQQAATALATAITMPIIAGVTVLLYVDQRIRREALDLELARTAGVPLHEGPQPPAGPGTPGPGHGPTWAG</sequence>
<feature type="compositionally biased region" description="Low complexity" evidence="1">
    <location>
        <begin position="52"/>
        <end position="61"/>
    </location>
</feature>
<feature type="transmembrane region" description="Helical" evidence="2">
    <location>
        <begin position="284"/>
        <end position="317"/>
    </location>
</feature>
<evidence type="ECO:0000313" key="4">
    <source>
        <dbReference type="EMBL" id="NYI06171.1"/>
    </source>
</evidence>
<gene>
    <name evidence="4" type="ORF">FHU37_003114</name>
</gene>
<keyword evidence="2" id="KW-0812">Transmembrane</keyword>
<keyword evidence="5" id="KW-1185">Reference proteome</keyword>
<organism evidence="4 5">
    <name type="scientific">Allostreptomyces psammosilenae</name>
    <dbReference type="NCBI Taxonomy" id="1892865"/>
    <lineage>
        <taxon>Bacteria</taxon>
        <taxon>Bacillati</taxon>
        <taxon>Actinomycetota</taxon>
        <taxon>Actinomycetes</taxon>
        <taxon>Kitasatosporales</taxon>
        <taxon>Streptomycetaceae</taxon>
        <taxon>Allostreptomyces</taxon>
    </lineage>
</organism>
<feature type="region of interest" description="Disordered" evidence="1">
    <location>
        <begin position="424"/>
        <end position="449"/>
    </location>
</feature>
<dbReference type="InterPro" id="IPR057169">
    <property type="entry name" value="DUF7847"/>
</dbReference>
<dbReference type="PANTHER" id="PTHR33133">
    <property type="entry name" value="OS08G0107100 PROTEIN-RELATED"/>
    <property type="match status" value="1"/>
</dbReference>
<reference evidence="4 5" key="1">
    <citation type="submission" date="2020-07" db="EMBL/GenBank/DDBJ databases">
        <title>Sequencing the genomes of 1000 actinobacteria strains.</title>
        <authorList>
            <person name="Klenk H.-P."/>
        </authorList>
    </citation>
    <scope>NUCLEOTIDE SEQUENCE [LARGE SCALE GENOMIC DNA]</scope>
    <source>
        <strain evidence="4 5">DSM 42178</strain>
    </source>
</reference>
<feature type="transmembrane region" description="Helical" evidence="2">
    <location>
        <begin position="384"/>
        <end position="405"/>
    </location>
</feature>
<feature type="domain" description="DUF7847" evidence="3">
    <location>
        <begin position="148"/>
        <end position="405"/>
    </location>
</feature>
<dbReference type="Proteomes" id="UP000567795">
    <property type="component" value="Unassembled WGS sequence"/>
</dbReference>
<feature type="transmembrane region" description="Helical" evidence="2">
    <location>
        <begin position="338"/>
        <end position="364"/>
    </location>
</feature>
<evidence type="ECO:0000256" key="1">
    <source>
        <dbReference type="SAM" id="MobiDB-lite"/>
    </source>
</evidence>
<feature type="region of interest" description="Disordered" evidence="1">
    <location>
        <begin position="1"/>
        <end position="121"/>
    </location>
</feature>
<feature type="transmembrane region" description="Helical" evidence="2">
    <location>
        <begin position="189"/>
        <end position="222"/>
    </location>
</feature>
<feature type="transmembrane region" description="Helical" evidence="2">
    <location>
        <begin position="146"/>
        <end position="169"/>
    </location>
</feature>
<dbReference type="RefSeq" id="WP_179814795.1">
    <property type="nucleotide sequence ID" value="NZ_JACBZD010000001.1"/>
</dbReference>
<dbReference type="PANTHER" id="PTHR33133:SF1">
    <property type="entry name" value="EXPRESSED PROTEIN-RELATED"/>
    <property type="match status" value="1"/>
</dbReference>
<comment type="caution">
    <text evidence="4">The sequence shown here is derived from an EMBL/GenBank/DDBJ whole genome shotgun (WGS) entry which is preliminary data.</text>
</comment>
<dbReference type="EMBL" id="JACBZD010000001">
    <property type="protein sequence ID" value="NYI06171.1"/>
    <property type="molecule type" value="Genomic_DNA"/>
</dbReference>
<feature type="compositionally biased region" description="Pro residues" evidence="1">
    <location>
        <begin position="430"/>
        <end position="439"/>
    </location>
</feature>
<feature type="compositionally biased region" description="Low complexity" evidence="1">
    <location>
        <begin position="29"/>
        <end position="43"/>
    </location>
</feature>
<keyword evidence="2" id="KW-1133">Transmembrane helix</keyword>
<evidence type="ECO:0000256" key="2">
    <source>
        <dbReference type="SAM" id="Phobius"/>
    </source>
</evidence>
<dbReference type="Pfam" id="PF25231">
    <property type="entry name" value="DUF7847"/>
    <property type="match status" value="1"/>
</dbReference>
<proteinExistence type="predicted"/>
<evidence type="ECO:0000313" key="5">
    <source>
        <dbReference type="Proteomes" id="UP000567795"/>
    </source>
</evidence>
<protein>
    <recommendedName>
        <fullName evidence="3">DUF7847 domain-containing protein</fullName>
    </recommendedName>
</protein>
<name>A0A853A662_9ACTN</name>
<feature type="compositionally biased region" description="Pro residues" evidence="1">
    <location>
        <begin position="62"/>
        <end position="78"/>
    </location>
</feature>
<keyword evidence="2" id="KW-0472">Membrane</keyword>
<dbReference type="AlphaFoldDB" id="A0A853A662"/>
<accession>A0A853A662</accession>
<feature type="transmembrane region" description="Helical" evidence="2">
    <location>
        <begin position="243"/>
        <end position="264"/>
    </location>
</feature>
<evidence type="ECO:0000259" key="3">
    <source>
        <dbReference type="Pfam" id="PF25231"/>
    </source>
</evidence>